<evidence type="ECO:0000256" key="3">
    <source>
        <dbReference type="SAM" id="SignalP"/>
    </source>
</evidence>
<protein>
    <submittedName>
        <fullName evidence="4">Glycosyl hydrolase</fullName>
    </submittedName>
</protein>
<dbReference type="InterPro" id="IPR052025">
    <property type="entry name" value="Xyloglucanase_GH74"/>
</dbReference>
<keyword evidence="3" id="KW-0732">Signal</keyword>
<evidence type="ECO:0000256" key="2">
    <source>
        <dbReference type="SAM" id="MobiDB-lite"/>
    </source>
</evidence>
<proteinExistence type="predicted"/>
<feature type="chain" id="PRO_5047173133" evidence="3">
    <location>
        <begin position="27"/>
        <end position="1061"/>
    </location>
</feature>
<dbReference type="CDD" id="cd15482">
    <property type="entry name" value="Sialidase_non-viral"/>
    <property type="match status" value="1"/>
</dbReference>
<organism evidence="4 5">
    <name type="scientific">Sphingomonas quercus</name>
    <dbReference type="NCBI Taxonomy" id="2842451"/>
    <lineage>
        <taxon>Bacteria</taxon>
        <taxon>Pseudomonadati</taxon>
        <taxon>Pseudomonadota</taxon>
        <taxon>Alphaproteobacteria</taxon>
        <taxon>Sphingomonadales</taxon>
        <taxon>Sphingomonadaceae</taxon>
        <taxon>Sphingomonas</taxon>
    </lineage>
</organism>
<evidence type="ECO:0000313" key="5">
    <source>
        <dbReference type="Proteomes" id="UP000776276"/>
    </source>
</evidence>
<feature type="region of interest" description="Disordered" evidence="2">
    <location>
        <begin position="535"/>
        <end position="557"/>
    </location>
</feature>
<sequence length="1061" mass="114314">MRARSMTLVALLIGTAIAGMPITLSAASAAITDTGPLSMEGMKYRMIGPFRGGRATGVAGVPGDPTVYYAGMSSGGLWKTTDAGRSWAPLWDKFPEASPAVGAVVVSPSDPNVIYAGTGEGGAPRGNVVGGNGVFKSTDGGKSWAYAGLRTSEFIGRMAISSTDPNLVFVAAGGSLFRDGGERGVYRTRDGGKTWQRVLFVDDKTGAVDVQIDPTNPNIVWAAMWQVHRKPWIMESGGPGSGLYRSTDGGTTWQKQTGKGLPAGILGKIGVAPAADGKRVYALIEAEKGGLYRTDDGGASWQLINADNAYKQRAWYYTNIFADPKDANKVFVMNTGAYRSTDGGKSFKSMPTFHGDNHQLWINPADPRYMVNSNDGAVNVSVNGGDSWTQGDNQPTGQIYHIAVDNQVPYNIYGAQQDNTTVRIASASVSGGITMRDWQPVGGGESGYVVPDPKDPHVVIAGSYWGEVSRYDDRTGQAIPIKPWPHETMGWAPKDVQHRGQWTEPLLFSPHDPNTLYNANEVVFKSTNNGQSWDIISPDLTRNDKTKQQSSGGPLTKDNTSVELFGVVFSLAESPVQKDLIWAGTDDGLIQVTSNGGKAWANVTPKDMPEWGTVDMVEPHPKKAGTAYIAVERHKLGDLKPYAFRTDDFGKSWVPITNGLPADAYVHVVRADPARDGLLYAGTENGIFVSLDDGAHWKPLSLNMPRVPVHDLAVHPTGDLAVATHGRAFWVLDDLTPLRQWSDAIAQEPVHLFTPRPTLRMLYSGRGDSMTKFTGENPPTGAILYYNLGKDVAPDAIKLEILDASDTVIRSFKPSARPAARPSGDEDEDEAPRAPAPSLGTKAGLNRFAWDMRVQGPVQVPKSAMWHASTLGPIAIPGQYKARLTVNGQVQTQPIEIVANPNVKVTQAELKEQFDLALAINRELSMVQDAVLEIRELHAKLAETRKAAGGKRAVIKAADTLEAKVNAVEDKLIQKLSIANEDPLNFPVRLNNQLASLALTVGTGDNKPTKQAYAEFDILKAQATAYLAEWSKLKTGELAGFNSQIGKARLEPVSITPQTAI</sequence>
<dbReference type="RefSeq" id="WP_216324172.1">
    <property type="nucleotide sequence ID" value="NZ_JAHKRT010000005.1"/>
</dbReference>
<evidence type="ECO:0000313" key="4">
    <source>
        <dbReference type="EMBL" id="MBU3078242.1"/>
    </source>
</evidence>
<keyword evidence="1" id="KW-0175">Coiled coil</keyword>
<feature type="coiled-coil region" evidence="1">
    <location>
        <begin position="927"/>
        <end position="971"/>
    </location>
</feature>
<dbReference type="Proteomes" id="UP000776276">
    <property type="component" value="Unassembled WGS sequence"/>
</dbReference>
<name>A0ABS6BIW1_9SPHN</name>
<feature type="region of interest" description="Disordered" evidence="2">
    <location>
        <begin position="813"/>
        <end position="842"/>
    </location>
</feature>
<keyword evidence="5" id="KW-1185">Reference proteome</keyword>
<feature type="signal peptide" evidence="3">
    <location>
        <begin position="1"/>
        <end position="26"/>
    </location>
</feature>
<dbReference type="EMBL" id="JAHKRT010000005">
    <property type="protein sequence ID" value="MBU3078242.1"/>
    <property type="molecule type" value="Genomic_DNA"/>
</dbReference>
<reference evidence="4 5" key="1">
    <citation type="submission" date="2021-06" db="EMBL/GenBank/DDBJ databases">
        <title>Sphingomonas sp. XMGL2, whole genome shotgun sequencing project.</title>
        <authorList>
            <person name="Zhao G."/>
            <person name="Shen L."/>
        </authorList>
    </citation>
    <scope>NUCLEOTIDE SEQUENCE [LARGE SCALE GENOMIC DNA]</scope>
    <source>
        <strain evidence="4 5">XMGL2</strain>
    </source>
</reference>
<keyword evidence="4" id="KW-0378">Hydrolase</keyword>
<dbReference type="GO" id="GO:0016787">
    <property type="term" value="F:hydrolase activity"/>
    <property type="evidence" value="ECO:0007669"/>
    <property type="project" value="UniProtKB-KW"/>
</dbReference>
<evidence type="ECO:0000256" key="1">
    <source>
        <dbReference type="SAM" id="Coils"/>
    </source>
</evidence>
<comment type="caution">
    <text evidence="4">The sequence shown here is derived from an EMBL/GenBank/DDBJ whole genome shotgun (WGS) entry which is preliminary data.</text>
</comment>
<feature type="compositionally biased region" description="Polar residues" evidence="2">
    <location>
        <begin position="548"/>
        <end position="557"/>
    </location>
</feature>
<dbReference type="PANTHER" id="PTHR43739">
    <property type="entry name" value="XYLOGLUCANASE (EUROFUNG)"/>
    <property type="match status" value="1"/>
</dbReference>
<dbReference type="PANTHER" id="PTHR43739:SF5">
    <property type="entry name" value="EXO-ALPHA-SIALIDASE"/>
    <property type="match status" value="1"/>
</dbReference>
<gene>
    <name evidence="4" type="ORF">KOF26_10215</name>
</gene>
<accession>A0ABS6BIW1</accession>